<comment type="similarity">
    <text evidence="2">Belongs to the TDE1 family.</text>
</comment>
<feature type="transmembrane region" description="Helical" evidence="7">
    <location>
        <begin position="241"/>
        <end position="260"/>
    </location>
</feature>
<evidence type="ECO:0000256" key="4">
    <source>
        <dbReference type="ARBA" id="ARBA00022989"/>
    </source>
</evidence>
<dbReference type="Pfam" id="PF03348">
    <property type="entry name" value="Serinc"/>
    <property type="match status" value="1"/>
</dbReference>
<evidence type="ECO:0008006" key="10">
    <source>
        <dbReference type="Google" id="ProtNLM"/>
    </source>
</evidence>
<dbReference type="PANTHER" id="PTHR10383:SF9">
    <property type="entry name" value="SERINE INCORPORATOR, ISOFORM F"/>
    <property type="match status" value="1"/>
</dbReference>
<evidence type="ECO:0000256" key="1">
    <source>
        <dbReference type="ARBA" id="ARBA00004141"/>
    </source>
</evidence>
<protein>
    <recommendedName>
        <fullName evidence="10">TMS membrane protein/tumor differentially expressed protein</fullName>
    </recommendedName>
</protein>
<evidence type="ECO:0000256" key="2">
    <source>
        <dbReference type="ARBA" id="ARBA00006665"/>
    </source>
</evidence>
<feature type="transmembrane region" description="Helical" evidence="7">
    <location>
        <begin position="163"/>
        <end position="182"/>
    </location>
</feature>
<proteinExistence type="inferred from homology"/>
<feature type="transmembrane region" description="Helical" evidence="7">
    <location>
        <begin position="101"/>
        <end position="119"/>
    </location>
</feature>
<sequence>MGLLLSFPLAGPLGAIASSCLAGLAFCFTSTAASMFCKSCNCNSSIATRVGFAMIFALNSMLAWSMRTSFMIHQIEKWSYDYIKMDCEGDKCYGVLAVHRICFALTIFHAIVSFSLIGVRDTRDKRAAIQNGWWGPKVLLWFILVAVSFLIPNGFFIFWGNYVALIGATIFILLGLVLLVDFAHSWSESCLENWESSPSSNFWQWILIGSTAGMYAATIALTVVLYVFFATAGCTLNRFFISFNLALCVLITILCIHPTVQEYNPRSGLAQSSMVAAYCTYLVMSAVGNHDHETCNPLRSGAASGTRTTTVVLGAAFTFLAVAYSTTRAATQSRALVGKKKYGAVQLPNDAEEGHEVSVVNTQPGRIETPRYQALLAAVEAGAIPASALDEDEDDDDDEPTGMRDDERSGTRYNYSWFHVIFAIGAMYVAMLLTDWNVMKANRSSDPNADDVFIGRSEIAMWMRIVSSWVCMLLYIWSLLAPVIMPDRSVLLVPLAMNDIMLIPCIVCNKVF</sequence>
<dbReference type="OrthoDB" id="5963193at2759"/>
<feature type="transmembrane region" description="Helical" evidence="7">
    <location>
        <begin position="459"/>
        <end position="480"/>
    </location>
</feature>
<comment type="caution">
    <text evidence="8">The sequence shown here is derived from an EMBL/GenBank/DDBJ whole genome shotgun (WGS) entry which is preliminary data.</text>
</comment>
<dbReference type="AlphaFoldDB" id="A0A4S4LPG6"/>
<feature type="transmembrane region" description="Helical" evidence="7">
    <location>
        <begin position="139"/>
        <end position="158"/>
    </location>
</feature>
<evidence type="ECO:0000256" key="6">
    <source>
        <dbReference type="SAM" id="MobiDB-lite"/>
    </source>
</evidence>
<evidence type="ECO:0000313" key="9">
    <source>
        <dbReference type="Proteomes" id="UP000310158"/>
    </source>
</evidence>
<dbReference type="InterPro" id="IPR005016">
    <property type="entry name" value="TDE1/TMS"/>
</dbReference>
<feature type="transmembrane region" description="Helical" evidence="7">
    <location>
        <begin position="202"/>
        <end position="229"/>
    </location>
</feature>
<dbReference type="GO" id="GO:0016020">
    <property type="term" value="C:membrane"/>
    <property type="evidence" value="ECO:0007669"/>
    <property type="project" value="UniProtKB-SubCell"/>
</dbReference>
<name>A0A4S4LPG6_9AGAM</name>
<feature type="transmembrane region" description="Helical" evidence="7">
    <location>
        <begin position="311"/>
        <end position="331"/>
    </location>
</feature>
<dbReference type="EMBL" id="SGPL01000302">
    <property type="protein sequence ID" value="THH14119.1"/>
    <property type="molecule type" value="Genomic_DNA"/>
</dbReference>
<gene>
    <name evidence="8" type="ORF">EW146_g6182</name>
</gene>
<feature type="compositionally biased region" description="Acidic residues" evidence="6">
    <location>
        <begin position="389"/>
        <end position="400"/>
    </location>
</feature>
<keyword evidence="9" id="KW-1185">Reference proteome</keyword>
<evidence type="ECO:0000256" key="5">
    <source>
        <dbReference type="ARBA" id="ARBA00023136"/>
    </source>
</evidence>
<evidence type="ECO:0000256" key="7">
    <source>
        <dbReference type="SAM" id="Phobius"/>
    </source>
</evidence>
<feature type="region of interest" description="Disordered" evidence="6">
    <location>
        <begin position="387"/>
        <end position="407"/>
    </location>
</feature>
<keyword evidence="4 7" id="KW-1133">Transmembrane helix</keyword>
<evidence type="ECO:0000313" key="8">
    <source>
        <dbReference type="EMBL" id="THH14119.1"/>
    </source>
</evidence>
<keyword evidence="5 7" id="KW-0472">Membrane</keyword>
<evidence type="ECO:0000256" key="3">
    <source>
        <dbReference type="ARBA" id="ARBA00022692"/>
    </source>
</evidence>
<dbReference type="Proteomes" id="UP000310158">
    <property type="component" value="Unassembled WGS sequence"/>
</dbReference>
<reference evidence="8 9" key="1">
    <citation type="submission" date="2019-02" db="EMBL/GenBank/DDBJ databases">
        <title>Genome sequencing of the rare red list fungi Bondarzewia mesenterica.</title>
        <authorList>
            <person name="Buettner E."/>
            <person name="Kellner H."/>
        </authorList>
    </citation>
    <scope>NUCLEOTIDE SEQUENCE [LARGE SCALE GENOMIC DNA]</scope>
    <source>
        <strain evidence="8 9">DSM 108281</strain>
    </source>
</reference>
<accession>A0A4S4LPG6</accession>
<feature type="transmembrane region" description="Helical" evidence="7">
    <location>
        <begin position="46"/>
        <end position="64"/>
    </location>
</feature>
<feature type="transmembrane region" description="Helical" evidence="7">
    <location>
        <begin position="417"/>
        <end position="439"/>
    </location>
</feature>
<dbReference type="PANTHER" id="PTHR10383">
    <property type="entry name" value="SERINE INCORPORATOR"/>
    <property type="match status" value="1"/>
</dbReference>
<comment type="subcellular location">
    <subcellularLocation>
        <location evidence="1">Membrane</location>
        <topology evidence="1">Multi-pass membrane protein</topology>
    </subcellularLocation>
</comment>
<organism evidence="8 9">
    <name type="scientific">Bondarzewia mesenterica</name>
    <dbReference type="NCBI Taxonomy" id="1095465"/>
    <lineage>
        <taxon>Eukaryota</taxon>
        <taxon>Fungi</taxon>
        <taxon>Dikarya</taxon>
        <taxon>Basidiomycota</taxon>
        <taxon>Agaricomycotina</taxon>
        <taxon>Agaricomycetes</taxon>
        <taxon>Russulales</taxon>
        <taxon>Bondarzewiaceae</taxon>
        <taxon>Bondarzewia</taxon>
    </lineage>
</organism>
<keyword evidence="3 7" id="KW-0812">Transmembrane</keyword>